<protein>
    <submittedName>
        <fullName evidence="2">Uncharacterized protein</fullName>
    </submittedName>
</protein>
<keyword evidence="3" id="KW-1185">Reference proteome</keyword>
<accession>A0A363CY36</accession>
<proteinExistence type="predicted"/>
<keyword evidence="1" id="KW-0812">Transmembrane</keyword>
<reference evidence="2 3" key="1">
    <citation type="submission" date="2017-02" db="EMBL/GenBank/DDBJ databases">
        <title>Arcobacter caeni sp. nov, a new Arcobacter species isolated from reclaimed water.</title>
        <authorList>
            <person name="Figueras M.J."/>
            <person name="Perez-Cataluna A."/>
            <person name="Salas-Masso N."/>
        </authorList>
    </citation>
    <scope>NUCLEOTIDE SEQUENCE [LARGE SCALE GENOMIC DNA]</scope>
    <source>
        <strain evidence="2 3">RW17-10</strain>
    </source>
</reference>
<dbReference type="EMBL" id="MUXE01000011">
    <property type="protein sequence ID" value="PUE63972.1"/>
    <property type="molecule type" value="Genomic_DNA"/>
</dbReference>
<sequence>MFIIIFKDHPASIATLLIILSFDALQSIWTGIIIGFLPFVNSFWLKFGLNFWICLLFVFLWGFEFAFEIYLSLLLRDF</sequence>
<gene>
    <name evidence="2" type="ORF">B0174_07995</name>
</gene>
<evidence type="ECO:0000313" key="2">
    <source>
        <dbReference type="EMBL" id="PUE63972.1"/>
    </source>
</evidence>
<name>A0A363CY36_9BACT</name>
<feature type="transmembrane region" description="Helical" evidence="1">
    <location>
        <begin position="49"/>
        <end position="75"/>
    </location>
</feature>
<dbReference type="Proteomes" id="UP000251135">
    <property type="component" value="Unassembled WGS sequence"/>
</dbReference>
<organism evidence="2 3">
    <name type="scientific">Arcobacter caeni</name>
    <dbReference type="NCBI Taxonomy" id="1912877"/>
    <lineage>
        <taxon>Bacteria</taxon>
        <taxon>Pseudomonadati</taxon>
        <taxon>Campylobacterota</taxon>
        <taxon>Epsilonproteobacteria</taxon>
        <taxon>Campylobacterales</taxon>
        <taxon>Arcobacteraceae</taxon>
        <taxon>Arcobacter</taxon>
    </lineage>
</organism>
<evidence type="ECO:0000256" key="1">
    <source>
        <dbReference type="SAM" id="Phobius"/>
    </source>
</evidence>
<keyword evidence="1" id="KW-1133">Transmembrane helix</keyword>
<feature type="transmembrane region" description="Helical" evidence="1">
    <location>
        <begin position="12"/>
        <end position="37"/>
    </location>
</feature>
<evidence type="ECO:0000313" key="3">
    <source>
        <dbReference type="Proteomes" id="UP000251135"/>
    </source>
</evidence>
<keyword evidence="1" id="KW-0472">Membrane</keyword>
<dbReference type="AlphaFoldDB" id="A0A363CY36"/>
<comment type="caution">
    <text evidence="2">The sequence shown here is derived from an EMBL/GenBank/DDBJ whole genome shotgun (WGS) entry which is preliminary data.</text>
</comment>